<evidence type="ECO:0000259" key="1">
    <source>
        <dbReference type="Pfam" id="PF24390"/>
    </source>
</evidence>
<protein>
    <recommendedName>
        <fullName evidence="1">PRTase-CE domain-containing protein</fullName>
    </recommendedName>
</protein>
<name>A0A533QHD3_9BACT</name>
<feature type="domain" description="PRTase-CE" evidence="1">
    <location>
        <begin position="10"/>
        <end position="295"/>
    </location>
</feature>
<comment type="caution">
    <text evidence="2">The sequence shown here is derived from an EMBL/GenBank/DDBJ whole genome shotgun (WGS) entry which is preliminary data.</text>
</comment>
<dbReference type="InterPro" id="IPR056920">
    <property type="entry name" value="PRTase-CE"/>
</dbReference>
<sequence>MGAAIPRAVHDSILLEMQHVLSQSYFKRKSVIEFLNELITNEKLTVGQPDSFWSSVNFLNIQRGGSSQRYMLQQFDAILRNILGFGIDSCGSQSGPFVYIDDVIFSGNRIRHDLESWIKSNAPQSCIIHVIVIASHSSGEWYATREIKRAALAAGKNIKVYWWRCVEIEDRKSCINLSDVLRPTLIPDDVETQHYVEKLSNQGYPPLIRTVLDPPHQSNFFSSERGRQILEQNFLIVGVRIRQICPFLPEQIRPLGYSLLRTLGFGSVIVTFRNCPNTCPPALWAGNPWYPLFQRKTN</sequence>
<dbReference type="AlphaFoldDB" id="A0A533QHD3"/>
<organism evidence="2 3">
    <name type="scientific">Candidatus Jettenia ecosi</name>
    <dbReference type="NCBI Taxonomy" id="2494326"/>
    <lineage>
        <taxon>Bacteria</taxon>
        <taxon>Pseudomonadati</taxon>
        <taxon>Planctomycetota</taxon>
        <taxon>Candidatus Brocadiia</taxon>
        <taxon>Candidatus Brocadiales</taxon>
        <taxon>Candidatus Brocadiaceae</taxon>
        <taxon>Candidatus Jettenia</taxon>
    </lineage>
</organism>
<reference evidence="2 3" key="1">
    <citation type="submission" date="2019-04" db="EMBL/GenBank/DDBJ databases">
        <title>Genome of a novel bacterium Candidatus Jettenia ecosi reconstructed from metagenome of an anammox bioreactor.</title>
        <authorList>
            <person name="Mardanov A.V."/>
            <person name="Beletsky A.V."/>
            <person name="Ravin N.V."/>
            <person name="Botchkova E.A."/>
            <person name="Litti Y.V."/>
            <person name="Nozhevnikova A.N."/>
        </authorList>
    </citation>
    <scope>NUCLEOTIDE SEQUENCE [LARGE SCALE GENOMIC DNA]</scope>
    <source>
        <strain evidence="2">J2</strain>
    </source>
</reference>
<gene>
    <name evidence="2" type="ORF">JETT_1639</name>
</gene>
<dbReference type="Proteomes" id="UP000319783">
    <property type="component" value="Unassembled WGS sequence"/>
</dbReference>
<dbReference type="Pfam" id="PF24390">
    <property type="entry name" value="PRTase-CE"/>
    <property type="match status" value="1"/>
</dbReference>
<dbReference type="EMBL" id="SULG01000028">
    <property type="protein sequence ID" value="TLD42071.1"/>
    <property type="molecule type" value="Genomic_DNA"/>
</dbReference>
<evidence type="ECO:0000313" key="3">
    <source>
        <dbReference type="Proteomes" id="UP000319783"/>
    </source>
</evidence>
<accession>A0A533QHD3</accession>
<proteinExistence type="predicted"/>
<evidence type="ECO:0000313" key="2">
    <source>
        <dbReference type="EMBL" id="TLD42071.1"/>
    </source>
</evidence>